<evidence type="ECO:0000256" key="3">
    <source>
        <dbReference type="ARBA" id="ARBA00023186"/>
    </source>
</evidence>
<sequence length="133" mass="15512">MDVEKTTMEYLFRVERQAEKILVDKSEIIALDKIRNNNRMAIRSLTNYKIPQAKTWMALGPIMVKVSHENAKKLLEEEQISLNSRINILRSDIRVNVNKLRDLEYQEPVKGLFLNPLTKKEMEAMNQVLGVNN</sequence>
<protein>
    <submittedName>
        <fullName evidence="4">Uncharacterized protein</fullName>
    </submittedName>
</protein>
<keyword evidence="3" id="KW-0143">Chaperone</keyword>
<reference evidence="4 5" key="1">
    <citation type="submission" date="2019-08" db="EMBL/GenBank/DDBJ databases">
        <authorList>
            <person name="Alioto T."/>
            <person name="Alioto T."/>
            <person name="Gomez Garrido J."/>
        </authorList>
    </citation>
    <scope>NUCLEOTIDE SEQUENCE [LARGE SCALE GENOMIC DNA]</scope>
</reference>
<dbReference type="PANTHER" id="PTHR21162:SF0">
    <property type="entry name" value="P53 AND DNA DAMAGE-REGULATED PROTEIN 1"/>
    <property type="match status" value="1"/>
</dbReference>
<dbReference type="PANTHER" id="PTHR21162">
    <property type="entry name" value="P53 AND DNA DAMAGE-REGULATED PROTEIN"/>
    <property type="match status" value="1"/>
</dbReference>
<dbReference type="AlphaFoldDB" id="A0A5E4NAB5"/>
<evidence type="ECO:0000256" key="1">
    <source>
        <dbReference type="ARBA" id="ARBA00004496"/>
    </source>
</evidence>
<evidence type="ECO:0000313" key="5">
    <source>
        <dbReference type="Proteomes" id="UP000325440"/>
    </source>
</evidence>
<accession>A0A5E4NAB5</accession>
<proteinExistence type="predicted"/>
<evidence type="ECO:0000313" key="4">
    <source>
        <dbReference type="EMBL" id="VVC40716.1"/>
    </source>
</evidence>
<keyword evidence="5" id="KW-1185">Reference proteome</keyword>
<dbReference type="GO" id="GO:0005737">
    <property type="term" value="C:cytoplasm"/>
    <property type="evidence" value="ECO:0007669"/>
    <property type="project" value="UniProtKB-SubCell"/>
</dbReference>
<dbReference type="Proteomes" id="UP000325440">
    <property type="component" value="Unassembled WGS sequence"/>
</dbReference>
<keyword evidence="2" id="KW-0963">Cytoplasm</keyword>
<dbReference type="EMBL" id="CABPRJ010001907">
    <property type="protein sequence ID" value="VVC40716.1"/>
    <property type="molecule type" value="Genomic_DNA"/>
</dbReference>
<name>A0A5E4NAB5_9HEMI</name>
<comment type="subcellular location">
    <subcellularLocation>
        <location evidence="1">Cytoplasm</location>
    </subcellularLocation>
</comment>
<gene>
    <name evidence="4" type="ORF">CINCED_3A002495</name>
</gene>
<dbReference type="CDD" id="cd22860">
    <property type="entry name" value="PDRG1"/>
    <property type="match status" value="1"/>
</dbReference>
<dbReference type="InterPro" id="IPR030482">
    <property type="entry name" value="PDRG1"/>
</dbReference>
<organism evidence="4 5">
    <name type="scientific">Cinara cedri</name>
    <dbReference type="NCBI Taxonomy" id="506608"/>
    <lineage>
        <taxon>Eukaryota</taxon>
        <taxon>Metazoa</taxon>
        <taxon>Ecdysozoa</taxon>
        <taxon>Arthropoda</taxon>
        <taxon>Hexapoda</taxon>
        <taxon>Insecta</taxon>
        <taxon>Pterygota</taxon>
        <taxon>Neoptera</taxon>
        <taxon>Paraneoptera</taxon>
        <taxon>Hemiptera</taxon>
        <taxon>Sternorrhyncha</taxon>
        <taxon>Aphidomorpha</taxon>
        <taxon>Aphidoidea</taxon>
        <taxon>Aphididae</taxon>
        <taxon>Lachninae</taxon>
        <taxon>Cinara</taxon>
    </lineage>
</organism>
<dbReference type="OrthoDB" id="2746at2759"/>
<evidence type="ECO:0000256" key="2">
    <source>
        <dbReference type="ARBA" id="ARBA00022490"/>
    </source>
</evidence>